<reference evidence="5 6" key="1">
    <citation type="submission" date="2016-07" db="EMBL/GenBank/DDBJ databases">
        <title>Caryophanon tenue genome sequencing.</title>
        <authorList>
            <person name="Verma A."/>
            <person name="Pal Y."/>
            <person name="Krishnamurthi S."/>
        </authorList>
    </citation>
    <scope>NUCLEOTIDE SEQUENCE [LARGE SCALE GENOMIC DNA]</scope>
    <source>
        <strain evidence="5 6">DSM 14152</strain>
    </source>
</reference>
<dbReference type="InterPro" id="IPR052708">
    <property type="entry name" value="PxpC"/>
</dbReference>
<keyword evidence="2" id="KW-0378">Hydrolase</keyword>
<dbReference type="InterPro" id="IPR029000">
    <property type="entry name" value="Cyclophilin-like_dom_sf"/>
</dbReference>
<protein>
    <recommendedName>
        <fullName evidence="4">Carboxyltransferase domain-containing protein</fullName>
    </recommendedName>
</protein>
<dbReference type="Proteomes" id="UP000093199">
    <property type="component" value="Unassembled WGS sequence"/>
</dbReference>
<evidence type="ECO:0000256" key="3">
    <source>
        <dbReference type="ARBA" id="ARBA00022840"/>
    </source>
</evidence>
<evidence type="ECO:0000313" key="6">
    <source>
        <dbReference type="Proteomes" id="UP000093199"/>
    </source>
</evidence>
<dbReference type="SUPFAM" id="SSF50891">
    <property type="entry name" value="Cyclophilin-like"/>
    <property type="match status" value="1"/>
</dbReference>
<dbReference type="Gene3D" id="2.40.100.10">
    <property type="entry name" value="Cyclophilin-like"/>
    <property type="match status" value="1"/>
</dbReference>
<keyword evidence="3" id="KW-0067">ATP-binding</keyword>
<dbReference type="InterPro" id="IPR003778">
    <property type="entry name" value="CT_A_B"/>
</dbReference>
<keyword evidence="6" id="KW-1185">Reference proteome</keyword>
<dbReference type="Pfam" id="PF02626">
    <property type="entry name" value="CT_A_B"/>
    <property type="match status" value="1"/>
</dbReference>
<dbReference type="NCBIfam" id="TIGR00724">
    <property type="entry name" value="urea_amlyse_rel"/>
    <property type="match status" value="1"/>
</dbReference>
<dbReference type="GO" id="GO:0005524">
    <property type="term" value="F:ATP binding"/>
    <property type="evidence" value="ECO:0007669"/>
    <property type="project" value="UniProtKB-KW"/>
</dbReference>
<dbReference type="STRING" id="33978.A6M13_12415"/>
<organism evidence="5 6">
    <name type="scientific">Caryophanon tenue</name>
    <dbReference type="NCBI Taxonomy" id="33978"/>
    <lineage>
        <taxon>Bacteria</taxon>
        <taxon>Bacillati</taxon>
        <taxon>Bacillota</taxon>
        <taxon>Bacilli</taxon>
        <taxon>Bacillales</taxon>
        <taxon>Caryophanaceae</taxon>
        <taxon>Caryophanon</taxon>
    </lineage>
</organism>
<evidence type="ECO:0000259" key="4">
    <source>
        <dbReference type="SMART" id="SM00797"/>
    </source>
</evidence>
<dbReference type="PANTHER" id="PTHR43309:SF5">
    <property type="entry name" value="5-OXOPROLINASE SUBUNIT C"/>
    <property type="match status" value="1"/>
</dbReference>
<proteinExistence type="predicted"/>
<dbReference type="EMBL" id="MASJ01000008">
    <property type="protein sequence ID" value="OCS86795.1"/>
    <property type="molecule type" value="Genomic_DNA"/>
</dbReference>
<sequence length="295" mass="32305">MGRTGFQQYGVIVSGVMDEVAYRIGNALLQQCNTASIEMTVVGGTYQFTKPTAIVLTGGHVDATLQGKQISMNRVIHVEANDVLVCGPITHRVRCYLAVRGGIQVPIVMNSRSTYVKAGIGGYDGRALQKGDELPYEAGYMPSGKHHLQLAAFYTNAPIRILHGTEWATFSHDVQQAFSHNVFTVSLEADRMGYRMIPQHPIQIAKPFQLISEAVTFGTIQMPPNGEPIILMADRQTTGGYPKIAQVIAADLHRLAQIGPNEKVLFEVVSIAEAEAAYEKLQRQLKMLEVVLGLI</sequence>
<name>A0A1C0YHZ2_9BACL</name>
<accession>A0A1C0YHZ2</accession>
<evidence type="ECO:0000313" key="5">
    <source>
        <dbReference type="EMBL" id="OCS86795.1"/>
    </source>
</evidence>
<comment type="caution">
    <text evidence="5">The sequence shown here is derived from an EMBL/GenBank/DDBJ whole genome shotgun (WGS) entry which is preliminary data.</text>
</comment>
<evidence type="ECO:0000256" key="1">
    <source>
        <dbReference type="ARBA" id="ARBA00022741"/>
    </source>
</evidence>
<keyword evidence="1" id="KW-0547">Nucleotide-binding</keyword>
<dbReference type="SMART" id="SM00797">
    <property type="entry name" value="AHS2"/>
    <property type="match status" value="1"/>
</dbReference>
<feature type="domain" description="Carboxyltransferase" evidence="4">
    <location>
        <begin position="8"/>
        <end position="284"/>
    </location>
</feature>
<evidence type="ECO:0000256" key="2">
    <source>
        <dbReference type="ARBA" id="ARBA00022801"/>
    </source>
</evidence>
<dbReference type="GO" id="GO:0016787">
    <property type="term" value="F:hydrolase activity"/>
    <property type="evidence" value="ECO:0007669"/>
    <property type="project" value="UniProtKB-KW"/>
</dbReference>
<gene>
    <name evidence="5" type="ORF">A6M13_12415</name>
</gene>
<dbReference type="PANTHER" id="PTHR43309">
    <property type="entry name" value="5-OXOPROLINASE SUBUNIT C"/>
    <property type="match status" value="1"/>
</dbReference>
<dbReference type="AlphaFoldDB" id="A0A1C0YHZ2"/>